<organism evidence="9 10">
    <name type="scientific">Endozoicomonas montiporae</name>
    <dbReference type="NCBI Taxonomy" id="1027273"/>
    <lineage>
        <taxon>Bacteria</taxon>
        <taxon>Pseudomonadati</taxon>
        <taxon>Pseudomonadota</taxon>
        <taxon>Gammaproteobacteria</taxon>
        <taxon>Oceanospirillales</taxon>
        <taxon>Endozoicomonadaceae</taxon>
        <taxon>Endozoicomonas</taxon>
    </lineage>
</organism>
<accession>A0A081N3C2</accession>
<feature type="domain" description="ParB-like N-terminal" evidence="8">
    <location>
        <begin position="5"/>
        <end position="92"/>
    </location>
</feature>
<comment type="caution">
    <text evidence="9">The sequence shown here is derived from an EMBL/GenBank/DDBJ whole genome shotgun (WGS) entry which is preliminary data.</text>
</comment>
<keyword evidence="5" id="KW-0949">S-adenosyl-L-methionine</keyword>
<evidence type="ECO:0000256" key="7">
    <source>
        <dbReference type="SAM" id="MobiDB-lite"/>
    </source>
</evidence>
<evidence type="ECO:0000256" key="1">
    <source>
        <dbReference type="ARBA" id="ARBA00006594"/>
    </source>
</evidence>
<dbReference type="Gene3D" id="3.90.1530.10">
    <property type="entry name" value="Conserved hypothetical protein from pyrococcus furiosus pfu- 392566-001, ParB domain"/>
    <property type="match status" value="1"/>
</dbReference>
<dbReference type="SUPFAM" id="SSF53335">
    <property type="entry name" value="S-adenosyl-L-methionine-dependent methyltransferases"/>
    <property type="match status" value="1"/>
</dbReference>
<dbReference type="InterPro" id="IPR002052">
    <property type="entry name" value="DNA_methylase_N6_adenine_CS"/>
</dbReference>
<comment type="catalytic activity">
    <reaction evidence="6">
        <text>a 2'-deoxyadenosine in DNA + S-adenosyl-L-methionine = an N(6)-methyl-2'-deoxyadenosine in DNA + S-adenosyl-L-homocysteine + H(+)</text>
        <dbReference type="Rhea" id="RHEA:15197"/>
        <dbReference type="Rhea" id="RHEA-COMP:12418"/>
        <dbReference type="Rhea" id="RHEA-COMP:12419"/>
        <dbReference type="ChEBI" id="CHEBI:15378"/>
        <dbReference type="ChEBI" id="CHEBI:57856"/>
        <dbReference type="ChEBI" id="CHEBI:59789"/>
        <dbReference type="ChEBI" id="CHEBI:90615"/>
        <dbReference type="ChEBI" id="CHEBI:90616"/>
        <dbReference type="EC" id="2.1.1.72"/>
    </reaction>
</comment>
<dbReference type="Pfam" id="PF01555">
    <property type="entry name" value="N6_N4_Mtase"/>
    <property type="match status" value="1"/>
</dbReference>
<dbReference type="PROSITE" id="PS00092">
    <property type="entry name" value="N6_MTASE"/>
    <property type="match status" value="1"/>
</dbReference>
<gene>
    <name evidence="9" type="ORF">GZ77_21170</name>
</gene>
<dbReference type="InterPro" id="IPR002941">
    <property type="entry name" value="DNA_methylase_N4/N6"/>
</dbReference>
<dbReference type="GO" id="GO:0032259">
    <property type="term" value="P:methylation"/>
    <property type="evidence" value="ECO:0007669"/>
    <property type="project" value="UniProtKB-KW"/>
</dbReference>
<keyword evidence="10" id="KW-1185">Reference proteome</keyword>
<evidence type="ECO:0000256" key="2">
    <source>
        <dbReference type="ARBA" id="ARBA00011900"/>
    </source>
</evidence>
<comment type="similarity">
    <text evidence="1">Belongs to the N(4)/N(6)-methyltransferase family.</text>
</comment>
<evidence type="ECO:0000256" key="3">
    <source>
        <dbReference type="ARBA" id="ARBA00022603"/>
    </source>
</evidence>
<name>A0A081N3C2_9GAMM</name>
<feature type="region of interest" description="Disordered" evidence="7">
    <location>
        <begin position="125"/>
        <end position="149"/>
    </location>
</feature>
<dbReference type="PRINTS" id="PR00506">
    <property type="entry name" value="D21N6MTFRASE"/>
</dbReference>
<proteinExistence type="inferred from homology"/>
<dbReference type="SUPFAM" id="SSF110849">
    <property type="entry name" value="ParB/Sulfiredoxin"/>
    <property type="match status" value="1"/>
</dbReference>
<dbReference type="Proteomes" id="UP000028006">
    <property type="component" value="Unassembled WGS sequence"/>
</dbReference>
<dbReference type="EMBL" id="JOKG01000004">
    <property type="protein sequence ID" value="KEQ12945.1"/>
    <property type="molecule type" value="Genomic_DNA"/>
</dbReference>
<evidence type="ECO:0000259" key="8">
    <source>
        <dbReference type="SMART" id="SM00470"/>
    </source>
</evidence>
<dbReference type="eggNOG" id="COG1475">
    <property type="taxonomic scope" value="Bacteria"/>
</dbReference>
<evidence type="ECO:0000256" key="6">
    <source>
        <dbReference type="ARBA" id="ARBA00047942"/>
    </source>
</evidence>
<evidence type="ECO:0000256" key="4">
    <source>
        <dbReference type="ARBA" id="ARBA00022679"/>
    </source>
</evidence>
<keyword evidence="3" id="KW-0489">Methyltransferase</keyword>
<dbReference type="InterPro" id="IPR002295">
    <property type="entry name" value="N4/N6-MTase_EcoPI_Mod-like"/>
</dbReference>
<dbReference type="AlphaFoldDB" id="A0A081N3C2"/>
<dbReference type="InterPro" id="IPR036086">
    <property type="entry name" value="ParB/Sulfiredoxin_sf"/>
</dbReference>
<keyword evidence="4" id="KW-0808">Transferase</keyword>
<protein>
    <recommendedName>
        <fullName evidence="2">site-specific DNA-methyltransferase (adenine-specific)</fullName>
        <ecNumber evidence="2">2.1.1.72</ecNumber>
    </recommendedName>
</protein>
<evidence type="ECO:0000313" key="10">
    <source>
        <dbReference type="Proteomes" id="UP000028006"/>
    </source>
</evidence>
<dbReference type="InterPro" id="IPR003115">
    <property type="entry name" value="ParB_N"/>
</dbReference>
<evidence type="ECO:0000256" key="5">
    <source>
        <dbReference type="ARBA" id="ARBA00022691"/>
    </source>
</evidence>
<dbReference type="InterPro" id="IPR029063">
    <property type="entry name" value="SAM-dependent_MTases_sf"/>
</dbReference>
<sequence length="422" mass="47808">MTGQGKENPEQLLANPQNWRIHPKHQQDALKGALEEIGWIQQVIVNQRTGHLIDGHLRVELSMREGETEVPVIYVDLSEDEEKIALATIDPLSAMAETDQGMLDRLLEGIDVDNDELNSLLESLASPDLLDEPEDGLTDDDDCPEPRDNTTCQPGDVWLLGSHRLMCGDGTKPEHIERLVQSELVDMVWTDPPYNVDYQGGTEDKLTIKNDKMGDAQFREFLRDLFSAACQWTKPGAPIYVAHADTEGVNFRSALQEAGFLLKQCLIWVKNTFTLGRQDYNWQHEPILYGWKPGAAHKWFGEFNKATVIDDEPDLKNMDKSELVNHCRTLRNQLNTTIVREDKPARSAEHPTMKPVALLVHMIRNSSTRQDRVLDMCGGSGSTLIACEKLGRQARIMELDPVYCDVIIKRWEQFTGKKAQRI</sequence>
<dbReference type="GO" id="GO:0003677">
    <property type="term" value="F:DNA binding"/>
    <property type="evidence" value="ECO:0007669"/>
    <property type="project" value="InterPro"/>
</dbReference>
<dbReference type="GO" id="GO:0008170">
    <property type="term" value="F:N-methyltransferase activity"/>
    <property type="evidence" value="ECO:0007669"/>
    <property type="project" value="InterPro"/>
</dbReference>
<dbReference type="eggNOG" id="COG0863">
    <property type="taxonomic scope" value="Bacteria"/>
</dbReference>
<dbReference type="GO" id="GO:0009007">
    <property type="term" value="F:site-specific DNA-methyltransferase (adenine-specific) activity"/>
    <property type="evidence" value="ECO:0007669"/>
    <property type="project" value="UniProtKB-EC"/>
</dbReference>
<feature type="compositionally biased region" description="Acidic residues" evidence="7">
    <location>
        <begin position="129"/>
        <end position="143"/>
    </location>
</feature>
<dbReference type="EC" id="2.1.1.72" evidence="2"/>
<dbReference type="InterPro" id="IPR015840">
    <property type="entry name" value="DNA_MeTrfase_ParB"/>
</dbReference>
<reference evidence="9 10" key="1">
    <citation type="submission" date="2014-06" db="EMBL/GenBank/DDBJ databases">
        <title>Whole Genome Sequences of Three Symbiotic Endozoicomonas Bacteria.</title>
        <authorList>
            <person name="Neave M.J."/>
            <person name="Apprill A."/>
            <person name="Voolstra C.R."/>
        </authorList>
    </citation>
    <scope>NUCLEOTIDE SEQUENCE [LARGE SCALE GENOMIC DNA]</scope>
    <source>
        <strain evidence="9 10">LMG 24815</strain>
    </source>
</reference>
<evidence type="ECO:0000313" key="9">
    <source>
        <dbReference type="EMBL" id="KEQ12945.1"/>
    </source>
</evidence>
<dbReference type="REBASE" id="93793">
    <property type="entry name" value="M.Emo24815ORF21170P"/>
</dbReference>
<dbReference type="SMART" id="SM00470">
    <property type="entry name" value="ParB"/>
    <property type="match status" value="1"/>
</dbReference>
<dbReference type="Gene3D" id="3.40.50.150">
    <property type="entry name" value="Vaccinia Virus protein VP39"/>
    <property type="match status" value="1"/>
</dbReference>
<dbReference type="PIRSF" id="PIRSF036758">
    <property type="entry name" value="Aden_M_ParB"/>
    <property type="match status" value="1"/>
</dbReference>